<evidence type="ECO:0000313" key="4">
    <source>
        <dbReference type="EMBL" id="EKF74370.1"/>
    </source>
</evidence>
<proteinExistence type="predicted"/>
<keyword evidence="5" id="KW-1185">Reference proteome</keyword>
<dbReference type="InterPro" id="IPR027385">
    <property type="entry name" value="Beta-barrel_OMP"/>
</dbReference>
<feature type="domain" description="Outer membrane protein beta-barrel" evidence="3">
    <location>
        <begin position="6"/>
        <end position="201"/>
    </location>
</feature>
<gene>
    <name evidence="4" type="ORF">A11A3_09225</name>
</gene>
<protein>
    <recommendedName>
        <fullName evidence="3">Outer membrane protein beta-barrel domain-containing protein</fullName>
    </recommendedName>
</protein>
<keyword evidence="1 2" id="KW-0732">Signal</keyword>
<evidence type="ECO:0000259" key="3">
    <source>
        <dbReference type="Pfam" id="PF13505"/>
    </source>
</evidence>
<dbReference type="Pfam" id="PF13505">
    <property type="entry name" value="OMP_b-brl"/>
    <property type="match status" value="1"/>
</dbReference>
<comment type="caution">
    <text evidence="4">The sequence shown here is derived from an EMBL/GenBank/DDBJ whole genome shotgun (WGS) entry which is preliminary data.</text>
</comment>
<dbReference type="PATRIC" id="fig|1177179.3.peg.1844"/>
<evidence type="ECO:0000256" key="2">
    <source>
        <dbReference type="SAM" id="SignalP"/>
    </source>
</evidence>
<accession>L0WEY6</accession>
<reference evidence="4 5" key="1">
    <citation type="journal article" date="2012" name="J. Bacteriol.">
        <title>Genome Sequence of the Alkane-Degrading Bacterium Alcanivorax hongdengensis Type Strain A-11-3.</title>
        <authorList>
            <person name="Lai Q."/>
            <person name="Shao Z."/>
        </authorList>
    </citation>
    <scope>NUCLEOTIDE SEQUENCE [LARGE SCALE GENOMIC DNA]</scope>
    <source>
        <strain evidence="4 5">A-11-3</strain>
    </source>
</reference>
<dbReference type="EMBL" id="AMRJ01000012">
    <property type="protein sequence ID" value="EKF74370.1"/>
    <property type="molecule type" value="Genomic_DNA"/>
</dbReference>
<dbReference type="RefSeq" id="WP_008929023.1">
    <property type="nucleotide sequence ID" value="NZ_AMRJ01000012.1"/>
</dbReference>
<dbReference type="Proteomes" id="UP000010164">
    <property type="component" value="Unassembled WGS sequence"/>
</dbReference>
<dbReference type="SUPFAM" id="SSF56925">
    <property type="entry name" value="OMPA-like"/>
    <property type="match status" value="1"/>
</dbReference>
<feature type="signal peptide" evidence="2">
    <location>
        <begin position="1"/>
        <end position="20"/>
    </location>
</feature>
<evidence type="ECO:0000313" key="5">
    <source>
        <dbReference type="Proteomes" id="UP000010164"/>
    </source>
</evidence>
<sequence length="202" mass="21461">MMKRTLLAASLLSLSAVSMADQKLGLAIGGSLALDRSNFYDELEDELPSGVSLDEDSAAVGGDIYVGLAFGGASTLRLGYRKFGDQDADAISGGVKTGDVKMEADGTYLAADLLFPLNDSFYLGGTLGLQNWDGKVTASGVGGRATIKDDARDFFYGLRGKALLKDSNLALTFSYNRYDFDAEGGDDIKYDSISVGLEGYFY</sequence>
<evidence type="ECO:0000256" key="1">
    <source>
        <dbReference type="ARBA" id="ARBA00022729"/>
    </source>
</evidence>
<dbReference type="InterPro" id="IPR011250">
    <property type="entry name" value="OMP/PagP_B-barrel"/>
</dbReference>
<dbReference type="AlphaFoldDB" id="L0WEY6"/>
<name>L0WEY6_9GAMM</name>
<feature type="chain" id="PRO_5003947952" description="Outer membrane protein beta-barrel domain-containing protein" evidence="2">
    <location>
        <begin position="21"/>
        <end position="202"/>
    </location>
</feature>
<dbReference type="Gene3D" id="2.40.160.20">
    <property type="match status" value="1"/>
</dbReference>
<organism evidence="4 5">
    <name type="scientific">Alcanivorax hongdengensis A-11-3</name>
    <dbReference type="NCBI Taxonomy" id="1177179"/>
    <lineage>
        <taxon>Bacteria</taxon>
        <taxon>Pseudomonadati</taxon>
        <taxon>Pseudomonadota</taxon>
        <taxon>Gammaproteobacteria</taxon>
        <taxon>Oceanospirillales</taxon>
        <taxon>Alcanivoracaceae</taxon>
        <taxon>Alcanivorax</taxon>
    </lineage>
</organism>
<dbReference type="STRING" id="1177179.A11A3_09225"/>